<evidence type="ECO:0000256" key="3">
    <source>
        <dbReference type="ARBA" id="ARBA00022603"/>
    </source>
</evidence>
<protein>
    <recommendedName>
        <fullName evidence="7">tRNA (guanine-N(7)-)-methyltransferase</fullName>
        <ecNumber evidence="7">2.1.1.33</ecNumber>
    </recommendedName>
    <alternativeName>
        <fullName evidence="7">tRNA (guanine(46)-N(7))-methyltransferase</fullName>
    </alternativeName>
    <alternativeName>
        <fullName evidence="7">tRNA(m7G46)-methyltransferase</fullName>
    </alternativeName>
</protein>
<comment type="function">
    <text evidence="2 7">Catalyzes the formation of N(7)-methylguanine at position 46 (m7G46) in tRNA.</text>
</comment>
<dbReference type="Pfam" id="PF02390">
    <property type="entry name" value="Methyltransf_4"/>
    <property type="match status" value="1"/>
</dbReference>
<dbReference type="CDD" id="cd02440">
    <property type="entry name" value="AdoMet_MTases"/>
    <property type="match status" value="1"/>
</dbReference>
<dbReference type="EMBL" id="CP006932">
    <property type="protein sequence ID" value="AHK22616.1"/>
    <property type="molecule type" value="Genomic_DNA"/>
</dbReference>
<dbReference type="Proteomes" id="UP000019450">
    <property type="component" value="Chromosome"/>
</dbReference>
<keyword evidence="9" id="KW-1185">Reference proteome</keyword>
<feature type="binding site" evidence="7">
    <location>
        <position position="150"/>
    </location>
    <ligand>
        <name>substrate</name>
    </ligand>
</feature>
<dbReference type="RefSeq" id="WP_025208902.1">
    <property type="nucleotide sequence ID" value="NZ_CP006932.1"/>
</dbReference>
<organism evidence="8 9">
    <name type="scientific">Candidatus Hepatoplasma crinochetorum Av</name>
    <dbReference type="NCBI Taxonomy" id="1427984"/>
    <lineage>
        <taxon>Bacteria</taxon>
        <taxon>Bacillati</taxon>
        <taxon>Mycoplasmatota</taxon>
        <taxon>Mollicutes</taxon>
        <taxon>Candidatus Hepatoplasmataceae</taxon>
        <taxon>Candidatus Hepatoplasma</taxon>
    </lineage>
</organism>
<proteinExistence type="inferred from homology"/>
<accession>W8GNL3</accession>
<evidence type="ECO:0000256" key="4">
    <source>
        <dbReference type="ARBA" id="ARBA00022679"/>
    </source>
</evidence>
<dbReference type="OrthoDB" id="9802090at2"/>
<evidence type="ECO:0000256" key="2">
    <source>
        <dbReference type="ARBA" id="ARBA00003015"/>
    </source>
</evidence>
<dbReference type="SUPFAM" id="SSF53335">
    <property type="entry name" value="S-adenosyl-L-methionine-dependent methyltransferases"/>
    <property type="match status" value="1"/>
</dbReference>
<dbReference type="UniPathway" id="UPA00989"/>
<feature type="binding site" evidence="7">
    <location>
        <position position="65"/>
    </location>
    <ligand>
        <name>S-adenosyl-L-methionine</name>
        <dbReference type="ChEBI" id="CHEBI:59789"/>
    </ligand>
</feature>
<sequence length="214" mass="25495">MGRVRIKPGAINYLKKSNNLLDSEDKYKKWIKNDQKIFLEIGHGKGQFITEIALENKDAKIIGIEKNATIQVKAIKRIENLKLNNLKFILGDINNLKSYFSKNSIEKIFINFPDPWPKKRHYKRRLLTKELLIYYHQILKNQGKILIKTDQKDLFNFVLENLNDKDLKDKFFIVEKSANLHQYTNEKIIKTEYEEKFIELERSVYYLEISKNIL</sequence>
<comment type="catalytic activity">
    <reaction evidence="1 7">
        <text>guanosine(46) in tRNA + S-adenosyl-L-methionine = N(7)-methylguanosine(46) in tRNA + S-adenosyl-L-homocysteine</text>
        <dbReference type="Rhea" id="RHEA:42708"/>
        <dbReference type="Rhea" id="RHEA-COMP:10188"/>
        <dbReference type="Rhea" id="RHEA-COMP:10189"/>
        <dbReference type="ChEBI" id="CHEBI:57856"/>
        <dbReference type="ChEBI" id="CHEBI:59789"/>
        <dbReference type="ChEBI" id="CHEBI:74269"/>
        <dbReference type="ChEBI" id="CHEBI:74480"/>
        <dbReference type="EC" id="2.1.1.33"/>
    </reaction>
</comment>
<comment type="pathway">
    <text evidence="7">tRNA modification; N(7)-methylguanine-tRNA biosynthesis.</text>
</comment>
<name>W8GNL3_9MOLU</name>
<dbReference type="InterPro" id="IPR029063">
    <property type="entry name" value="SAM-dependent_MTases_sf"/>
</dbReference>
<dbReference type="NCBIfam" id="NF001080">
    <property type="entry name" value="PRK00121.2-2"/>
    <property type="match status" value="1"/>
</dbReference>
<comment type="similarity">
    <text evidence="7">Belongs to the class I-like SAM-binding methyltransferase superfamily. TrmB family.</text>
</comment>
<gene>
    <name evidence="7 8" type="primary">trmB</name>
    <name evidence="8" type="ORF">X271_00516</name>
</gene>
<keyword evidence="3 7" id="KW-0489">Methyltransferase</keyword>
<reference evidence="8 9" key="1">
    <citation type="journal article" date="2014" name="Genome Biol. Evol.">
        <title>Phylogenomics of "Candidatus Hepatoplasma crinochetorum," a Lineage of Mollicutes Associated with Noninsect Arthropods.</title>
        <authorList>
            <person name="Leclercq S."/>
            <person name="Dittmer J."/>
            <person name="Bouchon D."/>
            <person name="Cordaux R."/>
        </authorList>
    </citation>
    <scope>NUCLEOTIDE SEQUENCE [LARGE SCALE GENOMIC DNA]</scope>
    <source>
        <strain evidence="8 9">Av</strain>
    </source>
</reference>
<feature type="binding site" evidence="7">
    <location>
        <position position="118"/>
    </location>
    <ligand>
        <name>substrate</name>
    </ligand>
</feature>
<comment type="caution">
    <text evidence="7">Lacks conserved residue(s) required for the propagation of feature annotation.</text>
</comment>
<evidence type="ECO:0000256" key="1">
    <source>
        <dbReference type="ARBA" id="ARBA00000142"/>
    </source>
</evidence>
<feature type="binding site" evidence="7">
    <location>
        <position position="114"/>
    </location>
    <ligand>
        <name>S-adenosyl-L-methionine</name>
        <dbReference type="ChEBI" id="CHEBI:59789"/>
    </ligand>
</feature>
<dbReference type="KEGG" id="hcr:X271_00516"/>
<dbReference type="GO" id="GO:0008176">
    <property type="term" value="F:tRNA (guanine(46)-N7)-methyltransferase activity"/>
    <property type="evidence" value="ECO:0007669"/>
    <property type="project" value="UniProtKB-UniRule"/>
</dbReference>
<dbReference type="HOGENOM" id="CLU_050910_2_1_14"/>
<evidence type="ECO:0000256" key="7">
    <source>
        <dbReference type="HAMAP-Rule" id="MF_01057"/>
    </source>
</evidence>
<evidence type="ECO:0000256" key="6">
    <source>
        <dbReference type="ARBA" id="ARBA00022694"/>
    </source>
</evidence>
<dbReference type="PANTHER" id="PTHR23417:SF14">
    <property type="entry name" value="PENTACOTRIPEPTIDE-REPEAT REGION OF PRORP DOMAIN-CONTAINING PROTEIN"/>
    <property type="match status" value="1"/>
</dbReference>
<dbReference type="NCBIfam" id="TIGR00091">
    <property type="entry name" value="tRNA (guanosine(46)-N7)-methyltransferase TrmB"/>
    <property type="match status" value="1"/>
</dbReference>
<dbReference type="STRING" id="1427984.X271_00516"/>
<dbReference type="PROSITE" id="PS51625">
    <property type="entry name" value="SAM_MT_TRMB"/>
    <property type="match status" value="1"/>
</dbReference>
<evidence type="ECO:0000313" key="8">
    <source>
        <dbReference type="EMBL" id="AHK22616.1"/>
    </source>
</evidence>
<dbReference type="InterPro" id="IPR003358">
    <property type="entry name" value="tRNA_(Gua-N-7)_MeTrfase_Trmb"/>
</dbReference>
<dbReference type="Gene3D" id="3.40.50.150">
    <property type="entry name" value="Vaccinia Virus protein VP39"/>
    <property type="match status" value="1"/>
</dbReference>
<dbReference type="EC" id="2.1.1.33" evidence="7"/>
<dbReference type="eggNOG" id="COG0220">
    <property type="taxonomic scope" value="Bacteria"/>
</dbReference>
<dbReference type="GO" id="GO:0043527">
    <property type="term" value="C:tRNA methyltransferase complex"/>
    <property type="evidence" value="ECO:0007669"/>
    <property type="project" value="TreeGrafter"/>
</dbReference>
<dbReference type="PANTHER" id="PTHR23417">
    <property type="entry name" value="3-DEOXY-D-MANNO-OCTULOSONIC-ACID TRANSFERASE/TRNA GUANINE-N 7 - -METHYLTRANSFERASE"/>
    <property type="match status" value="1"/>
</dbReference>
<dbReference type="AlphaFoldDB" id="W8GNL3"/>
<keyword evidence="5 7" id="KW-0949">S-adenosyl-L-methionine</keyword>
<feature type="binding site" evidence="7">
    <location>
        <begin position="191"/>
        <end position="194"/>
    </location>
    <ligand>
        <name>substrate</name>
    </ligand>
</feature>
<feature type="binding site" evidence="7">
    <location>
        <position position="40"/>
    </location>
    <ligand>
        <name>S-adenosyl-L-methionine</name>
        <dbReference type="ChEBI" id="CHEBI:59789"/>
    </ligand>
</feature>
<keyword evidence="6 7" id="KW-0819">tRNA processing</keyword>
<dbReference type="InterPro" id="IPR055361">
    <property type="entry name" value="tRNA_methyltr_TrmB_bact"/>
</dbReference>
<feature type="binding site" evidence="7">
    <location>
        <position position="92"/>
    </location>
    <ligand>
        <name>S-adenosyl-L-methionine</name>
        <dbReference type="ChEBI" id="CHEBI:59789"/>
    </ligand>
</feature>
<evidence type="ECO:0000256" key="5">
    <source>
        <dbReference type="ARBA" id="ARBA00022691"/>
    </source>
</evidence>
<dbReference type="HAMAP" id="MF_01057">
    <property type="entry name" value="tRNA_methyltr_TrmB"/>
    <property type="match status" value="1"/>
</dbReference>
<keyword evidence="4 7" id="KW-0808">Transferase</keyword>
<evidence type="ECO:0000313" key="9">
    <source>
        <dbReference type="Proteomes" id="UP000019450"/>
    </source>
</evidence>
<dbReference type="PATRIC" id="fig|1427984.3.peg.496"/>